<sequence>MSVDLSRVGTGDWIVVGLGLLLLIFSFFGWVSSSYASASYSVGGWHNWWWLAPLLVVAVTVVYALQLTMGLLKKEVRPLYLVFAAAGAVLLYIIALIQIFASYSYSASSAAQDALDSVCSGMSGTDLATCKITYGSMLDMGSNSSSGPGFGIWASIVLSIAFLYFVALNAQKAGEKLPFAIPGPKL</sequence>
<evidence type="ECO:0000256" key="1">
    <source>
        <dbReference type="SAM" id="Phobius"/>
    </source>
</evidence>
<feature type="transmembrane region" description="Helical" evidence="1">
    <location>
        <begin position="79"/>
        <end position="101"/>
    </location>
</feature>
<gene>
    <name evidence="2" type="ORF">EH165_02855</name>
</gene>
<keyword evidence="1" id="KW-0812">Transmembrane</keyword>
<protein>
    <submittedName>
        <fullName evidence="2">Uncharacterized protein</fullName>
    </submittedName>
</protein>
<dbReference type="EMBL" id="CP034170">
    <property type="protein sequence ID" value="AZI57256.1"/>
    <property type="molecule type" value="Genomic_DNA"/>
</dbReference>
<dbReference type="KEGG" id="nak:EH165_02855"/>
<evidence type="ECO:0000313" key="3">
    <source>
        <dbReference type="Proteomes" id="UP000268084"/>
    </source>
</evidence>
<organism evidence="2 3">
    <name type="scientific">Nakamurella antarctica</name>
    <dbReference type="NCBI Taxonomy" id="1902245"/>
    <lineage>
        <taxon>Bacteria</taxon>
        <taxon>Bacillati</taxon>
        <taxon>Actinomycetota</taxon>
        <taxon>Actinomycetes</taxon>
        <taxon>Nakamurellales</taxon>
        <taxon>Nakamurellaceae</taxon>
        <taxon>Nakamurella</taxon>
    </lineage>
</organism>
<feature type="transmembrane region" description="Helical" evidence="1">
    <location>
        <begin position="12"/>
        <end position="36"/>
    </location>
</feature>
<proteinExistence type="predicted"/>
<accession>A0A3G8ZT77</accession>
<keyword evidence="3" id="KW-1185">Reference proteome</keyword>
<dbReference type="AlphaFoldDB" id="A0A3G8ZT77"/>
<evidence type="ECO:0000313" key="2">
    <source>
        <dbReference type="EMBL" id="AZI57256.1"/>
    </source>
</evidence>
<dbReference type="OrthoDB" id="10019351at2"/>
<reference evidence="2 3" key="2">
    <citation type="submission" date="2018-12" db="EMBL/GenBank/DDBJ databases">
        <title>Nakamurella antarcticus sp. nov., isolated from Antarctica South Shetland Islands soil.</title>
        <authorList>
            <person name="Peng F."/>
        </authorList>
    </citation>
    <scope>NUCLEOTIDE SEQUENCE [LARGE SCALE GENOMIC DNA]</scope>
    <source>
        <strain evidence="2 3">S14-144</strain>
    </source>
</reference>
<feature type="transmembrane region" description="Helical" evidence="1">
    <location>
        <begin position="48"/>
        <end position="67"/>
    </location>
</feature>
<feature type="transmembrane region" description="Helical" evidence="1">
    <location>
        <begin position="150"/>
        <end position="168"/>
    </location>
</feature>
<dbReference type="RefSeq" id="WP_124797941.1">
    <property type="nucleotide sequence ID" value="NZ_CP034170.1"/>
</dbReference>
<dbReference type="Proteomes" id="UP000268084">
    <property type="component" value="Chromosome"/>
</dbReference>
<keyword evidence="1" id="KW-0472">Membrane</keyword>
<keyword evidence="1" id="KW-1133">Transmembrane helix</keyword>
<name>A0A3G8ZT77_9ACTN</name>
<reference evidence="2 3" key="1">
    <citation type="submission" date="2018-11" db="EMBL/GenBank/DDBJ databases">
        <authorList>
            <person name="Da X."/>
        </authorList>
    </citation>
    <scope>NUCLEOTIDE SEQUENCE [LARGE SCALE GENOMIC DNA]</scope>
    <source>
        <strain evidence="2 3">S14-144</strain>
    </source>
</reference>